<evidence type="ECO:0000313" key="4">
    <source>
        <dbReference type="Proteomes" id="UP000289794"/>
    </source>
</evidence>
<evidence type="ECO:0000256" key="2">
    <source>
        <dbReference type="SAM" id="Phobius"/>
    </source>
</evidence>
<dbReference type="KEGG" id="bpro:PMF13cell1_01453"/>
<reference evidence="3 4" key="1">
    <citation type="submission" date="2019-01" db="EMBL/GenBank/DDBJ databases">
        <title>PMF-metabolizing Aryl O-demethylase.</title>
        <authorList>
            <person name="Kim M."/>
        </authorList>
    </citation>
    <scope>NUCLEOTIDE SEQUENCE [LARGE SCALE GENOMIC DNA]</scope>
    <source>
        <strain evidence="3 4">PMF1</strain>
    </source>
</reference>
<feature type="transmembrane region" description="Helical" evidence="2">
    <location>
        <begin position="27"/>
        <end position="52"/>
    </location>
</feature>
<name>A0A4P6LYB2_9FIRM</name>
<organism evidence="3 4">
    <name type="scientific">Blautia producta</name>
    <dbReference type="NCBI Taxonomy" id="33035"/>
    <lineage>
        <taxon>Bacteria</taxon>
        <taxon>Bacillati</taxon>
        <taxon>Bacillota</taxon>
        <taxon>Clostridia</taxon>
        <taxon>Lachnospirales</taxon>
        <taxon>Lachnospiraceae</taxon>
        <taxon>Blautia</taxon>
    </lineage>
</organism>
<dbReference type="EMBL" id="CP035945">
    <property type="protein sequence ID" value="QBE95927.1"/>
    <property type="molecule type" value="Genomic_DNA"/>
</dbReference>
<protein>
    <recommendedName>
        <fullName evidence="5">Type 4 fimbrial biogenesis protein PilX N-terminal domain-containing protein</fullName>
    </recommendedName>
</protein>
<gene>
    <name evidence="3" type="ORF">PMF13cell1_01453</name>
</gene>
<proteinExistence type="predicted"/>
<feature type="region of interest" description="Disordered" evidence="1">
    <location>
        <begin position="200"/>
        <end position="239"/>
    </location>
</feature>
<keyword evidence="2" id="KW-0812">Transmembrane</keyword>
<dbReference type="AlphaFoldDB" id="A0A4P6LYB2"/>
<keyword evidence="2" id="KW-0472">Membrane</keyword>
<sequence length="239" mass="27288">MLPPVCEERTPAMKKGLLRNNKDGAGLIIAIAIMAVLMMLGLALLLVSFSLYSTASRQQDSAQCRELAQSLSRELEYELTIPSTEAYKKGAAEKYPLWFYLRYNVWQNSWNYFNNDERGHMAYYSYRYFNVGFDADTGNTKELTDGISVLMYWISEDEVSDKNDTQLVVAVTSQKGKTKTTITSYFELNVTDSKNISKEEEDNYDALSGGEDFDKKNINPDGNTVDESEIWSWELSERE</sequence>
<dbReference type="Proteomes" id="UP000289794">
    <property type="component" value="Chromosome"/>
</dbReference>
<keyword evidence="2" id="KW-1133">Transmembrane helix</keyword>
<evidence type="ECO:0000256" key="1">
    <source>
        <dbReference type="SAM" id="MobiDB-lite"/>
    </source>
</evidence>
<accession>A0A4P6LYB2</accession>
<evidence type="ECO:0000313" key="3">
    <source>
        <dbReference type="EMBL" id="QBE95927.1"/>
    </source>
</evidence>
<evidence type="ECO:0008006" key="5">
    <source>
        <dbReference type="Google" id="ProtNLM"/>
    </source>
</evidence>